<evidence type="ECO:0000256" key="6">
    <source>
        <dbReference type="ARBA" id="ARBA00023002"/>
    </source>
</evidence>
<keyword evidence="4" id="KW-0641">Proline biosynthesis</keyword>
<dbReference type="InterPro" id="IPR015590">
    <property type="entry name" value="Aldehyde_DH_dom"/>
</dbReference>
<evidence type="ECO:0000256" key="4">
    <source>
        <dbReference type="ARBA" id="ARBA00022650"/>
    </source>
</evidence>
<dbReference type="InterPro" id="IPR000965">
    <property type="entry name" value="GPR_dom"/>
</dbReference>
<keyword evidence="5" id="KW-0521">NADP</keyword>
<proteinExistence type="inferred from homology"/>
<dbReference type="NCBIfam" id="NF001221">
    <property type="entry name" value="PRK00197.1"/>
    <property type="match status" value="1"/>
</dbReference>
<dbReference type="CDD" id="cd07079">
    <property type="entry name" value="ALDH_F18-19_ProA-GPR"/>
    <property type="match status" value="1"/>
</dbReference>
<dbReference type="InterPro" id="IPR016161">
    <property type="entry name" value="Ald_DH/histidinol_DH"/>
</dbReference>
<dbReference type="PROSITE" id="PS01223">
    <property type="entry name" value="PROA"/>
    <property type="match status" value="1"/>
</dbReference>
<reference evidence="9" key="1">
    <citation type="submission" date="2020-05" db="EMBL/GenBank/DDBJ databases">
        <authorList>
            <person name="Chiriac C."/>
            <person name="Salcher M."/>
            <person name="Ghai R."/>
            <person name="Kavagutti S V."/>
        </authorList>
    </citation>
    <scope>NUCLEOTIDE SEQUENCE</scope>
</reference>
<gene>
    <name evidence="9" type="ORF">UFOPK3608_00942</name>
</gene>
<dbReference type="FunFam" id="3.40.309.10:FF:000006">
    <property type="entry name" value="Gamma-glutamyl phosphate reductase"/>
    <property type="match status" value="1"/>
</dbReference>
<evidence type="ECO:0000256" key="5">
    <source>
        <dbReference type="ARBA" id="ARBA00022857"/>
    </source>
</evidence>
<dbReference type="InterPro" id="IPR016162">
    <property type="entry name" value="Ald_DH_N"/>
</dbReference>
<dbReference type="PANTHER" id="PTHR11063:SF8">
    <property type="entry name" value="DELTA-1-PYRROLINE-5-CARBOXYLATE SYNTHASE"/>
    <property type="match status" value="1"/>
</dbReference>
<protein>
    <recommendedName>
        <fullName evidence="2">glutamate-5-semialdehyde dehydrogenase</fullName>
        <ecNumber evidence="2">1.2.1.41</ecNumber>
    </recommendedName>
</protein>
<dbReference type="InterPro" id="IPR020593">
    <property type="entry name" value="G-glutamylP_reductase_CS"/>
</dbReference>
<evidence type="ECO:0000313" key="9">
    <source>
        <dbReference type="EMBL" id="CAB4911072.1"/>
    </source>
</evidence>
<evidence type="ECO:0000256" key="3">
    <source>
        <dbReference type="ARBA" id="ARBA00022605"/>
    </source>
</evidence>
<evidence type="ECO:0000256" key="2">
    <source>
        <dbReference type="ARBA" id="ARBA00013002"/>
    </source>
</evidence>
<dbReference type="PANTHER" id="PTHR11063">
    <property type="entry name" value="GLUTAMATE SEMIALDEHYDE DEHYDROGENASE"/>
    <property type="match status" value="1"/>
</dbReference>
<feature type="domain" description="Aldehyde dehydrogenase" evidence="8">
    <location>
        <begin position="10"/>
        <end position="285"/>
    </location>
</feature>
<dbReference type="GO" id="GO:0004350">
    <property type="term" value="F:glutamate-5-semialdehyde dehydrogenase activity"/>
    <property type="evidence" value="ECO:0007669"/>
    <property type="project" value="UniProtKB-EC"/>
</dbReference>
<evidence type="ECO:0000256" key="1">
    <source>
        <dbReference type="ARBA" id="ARBA00004985"/>
    </source>
</evidence>
<dbReference type="GO" id="GO:0050661">
    <property type="term" value="F:NADP binding"/>
    <property type="evidence" value="ECO:0007669"/>
    <property type="project" value="InterPro"/>
</dbReference>
<evidence type="ECO:0000259" key="8">
    <source>
        <dbReference type="Pfam" id="PF00171"/>
    </source>
</evidence>
<dbReference type="GO" id="GO:0055129">
    <property type="term" value="P:L-proline biosynthetic process"/>
    <property type="evidence" value="ECO:0007669"/>
    <property type="project" value="UniProtKB-UniPathway"/>
</dbReference>
<dbReference type="NCBIfam" id="TIGR00407">
    <property type="entry name" value="proA"/>
    <property type="match status" value="1"/>
</dbReference>
<dbReference type="Gene3D" id="3.40.605.10">
    <property type="entry name" value="Aldehyde Dehydrogenase, Chain A, domain 1"/>
    <property type="match status" value="1"/>
</dbReference>
<dbReference type="HAMAP" id="MF_00412">
    <property type="entry name" value="ProA"/>
    <property type="match status" value="1"/>
</dbReference>
<accession>A0A6J7GTI3</accession>
<dbReference type="Gene3D" id="3.40.309.10">
    <property type="entry name" value="Aldehyde Dehydrogenase, Chain A, domain 2"/>
    <property type="match status" value="1"/>
</dbReference>
<keyword evidence="6" id="KW-0560">Oxidoreductase</keyword>
<sequence>MSATTIISDIAMRARLAARTLSSSTGAERNQLLLNIADELEKNLDLILKANQLDMDAAKNTGISSALQDRLLLTDKRIKEMAFATRDIAKLADPLGKVLVERNLENGLNLKQKSVPFGVVGMVYEARPNVTVDAAVILIKSGNAALLRGSSTASHSNKVLIEVMKKAFINTKISDEVLQLIPSDDRATATALLTARGLVDLVIPRGSAQLIRSVVDEATVPTIETGAGVCHVYVDKSADIDKAIAILINSKCDRPSVCNAAETLLVHQDIAETFLPLALNALTTAGVVINADSKSKVIADKLKIKVNLASEQSWSTEYGSLEINVAQVSDVMGAIDHIAKYGTNHTEAIVAEDKEAISIFTSLNDCAAIMVNASTRFTDGGQMGFGAEIGISNQKLHARGPMGLEQMTTTTWIVSGNGQIRQ</sequence>
<dbReference type="SUPFAM" id="SSF53720">
    <property type="entry name" value="ALDH-like"/>
    <property type="match status" value="1"/>
</dbReference>
<evidence type="ECO:0000256" key="7">
    <source>
        <dbReference type="ARBA" id="ARBA00049024"/>
    </source>
</evidence>
<name>A0A6J7GTI3_9ZZZZ</name>
<dbReference type="PIRSF" id="PIRSF000151">
    <property type="entry name" value="GPR"/>
    <property type="match status" value="1"/>
</dbReference>
<dbReference type="EMBL" id="CAFBMP010000088">
    <property type="protein sequence ID" value="CAB4911072.1"/>
    <property type="molecule type" value="Genomic_DNA"/>
</dbReference>
<dbReference type="InterPro" id="IPR016163">
    <property type="entry name" value="Ald_DH_C"/>
</dbReference>
<dbReference type="UniPathway" id="UPA00098">
    <property type="reaction ID" value="UER00360"/>
</dbReference>
<comment type="catalytic activity">
    <reaction evidence="7">
        <text>L-glutamate 5-semialdehyde + phosphate + NADP(+) = L-glutamyl 5-phosphate + NADPH + H(+)</text>
        <dbReference type="Rhea" id="RHEA:19541"/>
        <dbReference type="ChEBI" id="CHEBI:15378"/>
        <dbReference type="ChEBI" id="CHEBI:43474"/>
        <dbReference type="ChEBI" id="CHEBI:57783"/>
        <dbReference type="ChEBI" id="CHEBI:58066"/>
        <dbReference type="ChEBI" id="CHEBI:58274"/>
        <dbReference type="ChEBI" id="CHEBI:58349"/>
        <dbReference type="EC" id="1.2.1.41"/>
    </reaction>
</comment>
<keyword evidence="3" id="KW-0028">Amino-acid biosynthesis</keyword>
<dbReference type="Pfam" id="PF00171">
    <property type="entry name" value="Aldedh"/>
    <property type="match status" value="1"/>
</dbReference>
<dbReference type="InterPro" id="IPR012134">
    <property type="entry name" value="Glu-5-SA_DH"/>
</dbReference>
<dbReference type="EC" id="1.2.1.41" evidence="2"/>
<dbReference type="AlphaFoldDB" id="A0A6J7GTI3"/>
<comment type="pathway">
    <text evidence="1">Amino-acid biosynthesis; L-proline biosynthesis; L-glutamate 5-semialdehyde from L-glutamate: step 2/2.</text>
</comment>
<organism evidence="9">
    <name type="scientific">freshwater metagenome</name>
    <dbReference type="NCBI Taxonomy" id="449393"/>
    <lineage>
        <taxon>unclassified sequences</taxon>
        <taxon>metagenomes</taxon>
        <taxon>ecological metagenomes</taxon>
    </lineage>
</organism>